<keyword evidence="4 7" id="KW-0808">Transferase</keyword>
<reference evidence="7 8" key="1">
    <citation type="submission" date="2019-02" db="EMBL/GenBank/DDBJ databases">
        <authorList>
            <consortium name="Pathogen Informatics"/>
        </authorList>
    </citation>
    <scope>NUCLEOTIDE SEQUENCE [LARGE SCALE GENOMIC DNA]</scope>
    <source>
        <strain evidence="7 8">3012STDY7089603</strain>
    </source>
</reference>
<dbReference type="PANTHER" id="PTHR43182">
    <property type="entry name" value="COBALT-PRECORRIN-6B C(15)-METHYLTRANSFERASE (DECARBOXYLATING)"/>
    <property type="match status" value="1"/>
</dbReference>
<dbReference type="InterPro" id="IPR035996">
    <property type="entry name" value="4pyrrol_Methylase_sf"/>
</dbReference>
<dbReference type="Gene3D" id="3.40.1010.10">
    <property type="entry name" value="Cobalt-precorrin-4 Transmethylase, Domain 1"/>
    <property type="match status" value="1"/>
</dbReference>
<evidence type="ECO:0000313" key="8">
    <source>
        <dbReference type="Proteomes" id="UP000377798"/>
    </source>
</evidence>
<accession>A0A8H2M6P6</accession>
<dbReference type="RefSeq" id="WP_131748858.1">
    <property type="nucleotide sequence ID" value="NZ_CAACYI010000001.1"/>
</dbReference>
<dbReference type="InterPro" id="IPR014777">
    <property type="entry name" value="4pyrrole_Mease_sub1"/>
</dbReference>
<evidence type="ECO:0000259" key="6">
    <source>
        <dbReference type="Pfam" id="PF00590"/>
    </source>
</evidence>
<protein>
    <submittedName>
        <fullName evidence="7">Probable cobalt-precorrin-6Y C(5)-methyltransferase</fullName>
        <ecNumber evidence="7">2.1.1.-</ecNumber>
    </submittedName>
</protein>
<dbReference type="InterPro" id="IPR012818">
    <property type="entry name" value="CbiE"/>
</dbReference>
<comment type="pathway">
    <text evidence="1">Cofactor biosynthesis; adenosylcobalamin biosynthesis.</text>
</comment>
<dbReference type="AlphaFoldDB" id="A0A8H2M6P6"/>
<dbReference type="InterPro" id="IPR050714">
    <property type="entry name" value="Cobalamin_biosynth_MTase"/>
</dbReference>
<sequence>MIVVAGVGPGNPKLLTVQVKEAIESFRHVIAFGRVSQSLASIRPDIIEVTRVSDLKDEIEGKDQVLVLASGDPLFYGVTKYLMSIGIPVKEVYPGISSLQYFACRLKKPWNDYRLISLHGRDFNFHEFKKNPLAISLLDKDHSPDWLSKELKSQGFSGKLIVGYRLSYDDEMIEEIEIGQEASDVDALAVAVIEIEMVK</sequence>
<evidence type="ECO:0000256" key="1">
    <source>
        <dbReference type="ARBA" id="ARBA00004953"/>
    </source>
</evidence>
<dbReference type="GO" id="GO:0032259">
    <property type="term" value="P:methylation"/>
    <property type="evidence" value="ECO:0007669"/>
    <property type="project" value="UniProtKB-KW"/>
</dbReference>
<evidence type="ECO:0000256" key="5">
    <source>
        <dbReference type="ARBA" id="ARBA00022691"/>
    </source>
</evidence>
<keyword evidence="8" id="KW-1185">Reference proteome</keyword>
<evidence type="ECO:0000313" key="7">
    <source>
        <dbReference type="EMBL" id="VFB16278.1"/>
    </source>
</evidence>
<name>A0A8H2M6P6_9FIRM</name>
<keyword evidence="5" id="KW-0949">S-adenosyl-L-methionine</keyword>
<dbReference type="GO" id="GO:0008276">
    <property type="term" value="F:protein methyltransferase activity"/>
    <property type="evidence" value="ECO:0007669"/>
    <property type="project" value="InterPro"/>
</dbReference>
<dbReference type="NCBIfam" id="TIGR02467">
    <property type="entry name" value="CbiE"/>
    <property type="match status" value="1"/>
</dbReference>
<evidence type="ECO:0000256" key="4">
    <source>
        <dbReference type="ARBA" id="ARBA00022679"/>
    </source>
</evidence>
<keyword evidence="2" id="KW-0169">Cobalamin biosynthesis</keyword>
<gene>
    <name evidence="7" type="primary">cbiE</name>
    <name evidence="7" type="ORF">NCTC13150_00798</name>
</gene>
<dbReference type="EMBL" id="CAACYI010000001">
    <property type="protein sequence ID" value="VFB16278.1"/>
    <property type="molecule type" value="Genomic_DNA"/>
</dbReference>
<evidence type="ECO:0000256" key="2">
    <source>
        <dbReference type="ARBA" id="ARBA00022573"/>
    </source>
</evidence>
<dbReference type="GO" id="GO:0009236">
    <property type="term" value="P:cobalamin biosynthetic process"/>
    <property type="evidence" value="ECO:0007669"/>
    <property type="project" value="UniProtKB-UniPathway"/>
</dbReference>
<feature type="domain" description="Tetrapyrrole methylase" evidence="6">
    <location>
        <begin position="1"/>
        <end position="177"/>
    </location>
</feature>
<dbReference type="EC" id="2.1.1.-" evidence="7"/>
<keyword evidence="3 7" id="KW-0489">Methyltransferase</keyword>
<dbReference type="Proteomes" id="UP000377798">
    <property type="component" value="Unassembled WGS sequence"/>
</dbReference>
<dbReference type="InterPro" id="IPR000878">
    <property type="entry name" value="4pyrrol_Mease"/>
</dbReference>
<dbReference type="UniPathway" id="UPA00148"/>
<dbReference type="CDD" id="cd11644">
    <property type="entry name" value="Precorrin-6Y-MT"/>
    <property type="match status" value="1"/>
</dbReference>
<organism evidence="7 8">
    <name type="scientific">Urinicoccus massiliensis</name>
    <dbReference type="NCBI Taxonomy" id="1723382"/>
    <lineage>
        <taxon>Bacteria</taxon>
        <taxon>Bacillati</taxon>
        <taxon>Bacillota</taxon>
        <taxon>Tissierellia</taxon>
        <taxon>Tissierellales</taxon>
        <taxon>Peptoniphilaceae</taxon>
        <taxon>Urinicoccus</taxon>
    </lineage>
</organism>
<comment type="caution">
    <text evidence="7">The sequence shown here is derived from an EMBL/GenBank/DDBJ whole genome shotgun (WGS) entry which is preliminary data.</text>
</comment>
<dbReference type="SUPFAM" id="SSF53790">
    <property type="entry name" value="Tetrapyrrole methylase"/>
    <property type="match status" value="1"/>
</dbReference>
<evidence type="ECO:0000256" key="3">
    <source>
        <dbReference type="ARBA" id="ARBA00022603"/>
    </source>
</evidence>
<dbReference type="PANTHER" id="PTHR43182:SF1">
    <property type="entry name" value="COBALT-PRECORRIN-7 C(5)-METHYLTRANSFERASE"/>
    <property type="match status" value="1"/>
</dbReference>
<proteinExistence type="predicted"/>
<dbReference type="Pfam" id="PF00590">
    <property type="entry name" value="TP_methylase"/>
    <property type="match status" value="1"/>
</dbReference>